<protein>
    <recommendedName>
        <fullName evidence="3">Glycine rich superfamily member</fullName>
    </recommendedName>
</protein>
<organism evidence="2">
    <name type="scientific">Rhipicephalus appendiculatus</name>
    <name type="common">Brown ear tick</name>
    <dbReference type="NCBI Taxonomy" id="34631"/>
    <lineage>
        <taxon>Eukaryota</taxon>
        <taxon>Metazoa</taxon>
        <taxon>Ecdysozoa</taxon>
        <taxon>Arthropoda</taxon>
        <taxon>Chelicerata</taxon>
        <taxon>Arachnida</taxon>
        <taxon>Acari</taxon>
        <taxon>Parasitiformes</taxon>
        <taxon>Ixodida</taxon>
        <taxon>Ixodoidea</taxon>
        <taxon>Ixodidae</taxon>
        <taxon>Rhipicephalinae</taxon>
        <taxon>Rhipicephalus</taxon>
        <taxon>Rhipicephalus</taxon>
    </lineage>
</organism>
<proteinExistence type="predicted"/>
<keyword evidence="1" id="KW-0732">Signal</keyword>
<reference evidence="2" key="1">
    <citation type="journal article" date="2016" name="Ticks Tick Borne Dis.">
        <title>De novo assembly and annotation of the salivary gland transcriptome of Rhipicephalus appendiculatus male and female ticks during blood feeding.</title>
        <authorList>
            <person name="de Castro M.H."/>
            <person name="de Klerk D."/>
            <person name="Pienaar R."/>
            <person name="Latif A.A."/>
            <person name="Rees D.J."/>
            <person name="Mans B.J."/>
        </authorList>
    </citation>
    <scope>NUCLEOTIDE SEQUENCE</scope>
    <source>
        <tissue evidence="2">Salivary glands</tissue>
    </source>
</reference>
<dbReference type="EMBL" id="GEDV01010935">
    <property type="protein sequence ID" value="JAP77622.1"/>
    <property type="molecule type" value="Transcribed_RNA"/>
</dbReference>
<dbReference type="AlphaFoldDB" id="A0A131YGK5"/>
<feature type="signal peptide" evidence="1">
    <location>
        <begin position="1"/>
        <end position="20"/>
    </location>
</feature>
<sequence length="111" mass="13168">MARFFVVCLLSVSLACTVKGSILTSSGILGQSARQRSGSSSSAVLGNDHGLWGLPNQRPHHLQWHSPSSMRRDWDQEQMWTPWQWWDPQQMWMRWQTPDSWQQEQQQWYFY</sequence>
<accession>A0A131YGK5</accession>
<evidence type="ECO:0000256" key="1">
    <source>
        <dbReference type="SAM" id="SignalP"/>
    </source>
</evidence>
<dbReference type="PROSITE" id="PS51257">
    <property type="entry name" value="PROKAR_LIPOPROTEIN"/>
    <property type="match status" value="1"/>
</dbReference>
<name>A0A131YGK5_RHIAP</name>
<evidence type="ECO:0008006" key="3">
    <source>
        <dbReference type="Google" id="ProtNLM"/>
    </source>
</evidence>
<evidence type="ECO:0000313" key="2">
    <source>
        <dbReference type="EMBL" id="JAP77622.1"/>
    </source>
</evidence>
<feature type="chain" id="PRO_5007285177" description="Glycine rich superfamily member" evidence="1">
    <location>
        <begin position="21"/>
        <end position="111"/>
    </location>
</feature>